<feature type="disulfide bond" description="Redox-active" evidence="7">
    <location>
        <begin position="30"/>
        <end position="33"/>
    </location>
</feature>
<comment type="caution">
    <text evidence="9">The sequence shown here is derived from an EMBL/GenBank/DDBJ whole genome shotgun (WGS) entry which is preliminary data.</text>
</comment>
<dbReference type="GO" id="GO:0015035">
    <property type="term" value="F:protein-disulfide reductase activity"/>
    <property type="evidence" value="ECO:0007669"/>
    <property type="project" value="InterPro"/>
</dbReference>
<dbReference type="Pfam" id="PF00085">
    <property type="entry name" value="Thioredoxin"/>
    <property type="match status" value="1"/>
</dbReference>
<evidence type="ECO:0000259" key="8">
    <source>
        <dbReference type="PROSITE" id="PS51352"/>
    </source>
</evidence>
<evidence type="ECO:0000256" key="5">
    <source>
        <dbReference type="ARBA" id="ARBA00023284"/>
    </source>
</evidence>
<accession>A0A084SJP7</accession>
<evidence type="ECO:0000256" key="6">
    <source>
        <dbReference type="PIRNR" id="PIRNR000077"/>
    </source>
</evidence>
<sequence>MATIEIGKDDFKDIVSKEGIVILHWWAVWCGPCRSFDPVFEQASEQHPDIRFGTIDIEKEPELADAFAVRSLPTVMALRDGLMLFERAGELSAAELEELIRQVRALDMNEVRQRVVELRSQQ</sequence>
<organism evidence="9 10">
    <name type="scientific">Archangium violaceum Cb vi76</name>
    <dbReference type="NCBI Taxonomy" id="1406225"/>
    <lineage>
        <taxon>Bacteria</taxon>
        <taxon>Pseudomonadati</taxon>
        <taxon>Myxococcota</taxon>
        <taxon>Myxococcia</taxon>
        <taxon>Myxococcales</taxon>
        <taxon>Cystobacterineae</taxon>
        <taxon>Archangiaceae</taxon>
        <taxon>Archangium</taxon>
    </lineage>
</organism>
<dbReference type="PANTHER" id="PTHR45663">
    <property type="entry name" value="GEO12009P1"/>
    <property type="match status" value="1"/>
</dbReference>
<dbReference type="InterPro" id="IPR013766">
    <property type="entry name" value="Thioredoxin_domain"/>
</dbReference>
<dbReference type="EMBL" id="JPMI01000277">
    <property type="protein sequence ID" value="KFA88682.1"/>
    <property type="molecule type" value="Genomic_DNA"/>
</dbReference>
<evidence type="ECO:0000256" key="2">
    <source>
        <dbReference type="ARBA" id="ARBA00022448"/>
    </source>
</evidence>
<keyword evidence="4 7" id="KW-1015">Disulfide bond</keyword>
<name>A0A084SJP7_9BACT</name>
<protein>
    <recommendedName>
        <fullName evidence="6">Thioredoxin</fullName>
    </recommendedName>
</protein>
<reference evidence="9 10" key="1">
    <citation type="submission" date="2014-07" db="EMBL/GenBank/DDBJ databases">
        <title>Draft Genome Sequence of Gephyronic Acid Producer, Cystobacter violaceus Strain Cb vi76.</title>
        <authorList>
            <person name="Stevens D.C."/>
            <person name="Young J."/>
            <person name="Carmichael R."/>
            <person name="Tan J."/>
            <person name="Taylor R.E."/>
        </authorList>
    </citation>
    <scope>NUCLEOTIDE SEQUENCE [LARGE SCALE GENOMIC DNA]</scope>
    <source>
        <strain evidence="9 10">Cb vi76</strain>
    </source>
</reference>
<dbReference type="InterPro" id="IPR005746">
    <property type="entry name" value="Thioredoxin"/>
</dbReference>
<keyword evidence="2" id="KW-0813">Transport</keyword>
<dbReference type="AlphaFoldDB" id="A0A084SJP7"/>
<dbReference type="SUPFAM" id="SSF52833">
    <property type="entry name" value="Thioredoxin-like"/>
    <property type="match status" value="1"/>
</dbReference>
<feature type="domain" description="Thioredoxin" evidence="8">
    <location>
        <begin position="1"/>
        <end position="105"/>
    </location>
</feature>
<keyword evidence="5 7" id="KW-0676">Redox-active center</keyword>
<dbReference type="InterPro" id="IPR036249">
    <property type="entry name" value="Thioredoxin-like_sf"/>
</dbReference>
<evidence type="ECO:0000313" key="9">
    <source>
        <dbReference type="EMBL" id="KFA88682.1"/>
    </source>
</evidence>
<dbReference type="PANTHER" id="PTHR45663:SF40">
    <property type="entry name" value="THIOREDOXIN 2"/>
    <property type="match status" value="1"/>
</dbReference>
<evidence type="ECO:0000256" key="4">
    <source>
        <dbReference type="ARBA" id="ARBA00023157"/>
    </source>
</evidence>
<keyword evidence="3" id="KW-0249">Electron transport</keyword>
<evidence type="ECO:0000256" key="3">
    <source>
        <dbReference type="ARBA" id="ARBA00022982"/>
    </source>
</evidence>
<evidence type="ECO:0000256" key="7">
    <source>
        <dbReference type="PIRSR" id="PIRSR000077-4"/>
    </source>
</evidence>
<comment type="similarity">
    <text evidence="1 6">Belongs to the thioredoxin family.</text>
</comment>
<proteinExistence type="inferred from homology"/>
<evidence type="ECO:0000313" key="10">
    <source>
        <dbReference type="Proteomes" id="UP000028547"/>
    </source>
</evidence>
<dbReference type="PROSITE" id="PS51352">
    <property type="entry name" value="THIOREDOXIN_2"/>
    <property type="match status" value="1"/>
</dbReference>
<dbReference type="Gene3D" id="3.40.30.10">
    <property type="entry name" value="Glutaredoxin"/>
    <property type="match status" value="1"/>
</dbReference>
<dbReference type="CDD" id="cd02947">
    <property type="entry name" value="TRX_family"/>
    <property type="match status" value="1"/>
</dbReference>
<evidence type="ECO:0000256" key="1">
    <source>
        <dbReference type="ARBA" id="ARBA00008987"/>
    </source>
</evidence>
<dbReference type="Proteomes" id="UP000028547">
    <property type="component" value="Unassembled WGS sequence"/>
</dbReference>
<dbReference type="PIRSF" id="PIRSF000077">
    <property type="entry name" value="Thioredoxin"/>
    <property type="match status" value="1"/>
</dbReference>
<dbReference type="RefSeq" id="WP_043407685.1">
    <property type="nucleotide sequence ID" value="NZ_JPMI01000277.1"/>
</dbReference>
<dbReference type="GO" id="GO:0005829">
    <property type="term" value="C:cytosol"/>
    <property type="evidence" value="ECO:0007669"/>
    <property type="project" value="TreeGrafter"/>
</dbReference>
<gene>
    <name evidence="9" type="ORF">Q664_39410</name>
</gene>